<organism evidence="3 4">
    <name type="scientific">Rhodobacter phage RcTitan</name>
    <dbReference type="NCBI Taxonomy" id="1662330"/>
    <lineage>
        <taxon>Viruses</taxon>
        <taxon>Duplodnaviria</taxon>
        <taxon>Heunggongvirae</taxon>
        <taxon>Uroviricota</taxon>
        <taxon>Caudoviricetes</taxon>
        <taxon>Titanvirus</taxon>
        <taxon>Titanvirus rctitan</taxon>
    </lineage>
</organism>
<dbReference type="OrthoDB" id="8248at10239"/>
<evidence type="ECO:0000256" key="1">
    <source>
        <dbReference type="SAM" id="Coils"/>
    </source>
</evidence>
<evidence type="ECO:0000313" key="4">
    <source>
        <dbReference type="Proteomes" id="UP000203710"/>
    </source>
</evidence>
<sequence length="239" mass="25689">MALKKKITKAEYEKLTDAFKAEYIEDGDGFRLDVDGEEDTGALKRAKDREAQLRKDAEAKLKEAQEQLDALGNDDARKKGDIETLEKSWKAKLEAEQSAHTATKEKFQGVFRKNLVDAKATEIATKISKVPSLLARVIKDRLTVDFEGDEPTTRVLDAAGKPSALTLDDLQKELVANPDYADIIIASKASGGAGKPTNKGGGAPANPGGNADKPADLASMNPKDLAAHIEAKKAAESET</sequence>
<name>A0A0K1LKL9_9CAUD</name>
<keyword evidence="1" id="KW-0175">Coiled coil</keyword>
<dbReference type="RefSeq" id="YP_009225675.1">
    <property type="nucleotide sequence ID" value="NC_029097.1"/>
</dbReference>
<gene>
    <name evidence="3" type="ORF">RCTITAN_10</name>
</gene>
<accession>A0A0K1LKL9</accession>
<dbReference type="EMBL" id="KR935213">
    <property type="protein sequence ID" value="AKU43027.1"/>
    <property type="molecule type" value="Genomic_DNA"/>
</dbReference>
<dbReference type="KEGG" id="vg:26796443"/>
<keyword evidence="4" id="KW-1185">Reference proteome</keyword>
<feature type="coiled-coil region" evidence="1">
    <location>
        <begin position="43"/>
        <end position="74"/>
    </location>
</feature>
<evidence type="ECO:0000256" key="2">
    <source>
        <dbReference type="SAM" id="MobiDB-lite"/>
    </source>
</evidence>
<feature type="region of interest" description="Disordered" evidence="2">
    <location>
        <begin position="188"/>
        <end position="224"/>
    </location>
</feature>
<dbReference type="GeneID" id="26796443"/>
<dbReference type="Proteomes" id="UP000203710">
    <property type="component" value="Segment"/>
</dbReference>
<feature type="compositionally biased region" description="Gly residues" evidence="2">
    <location>
        <begin position="191"/>
        <end position="203"/>
    </location>
</feature>
<protein>
    <submittedName>
        <fullName evidence="3">Scaffold protein</fullName>
    </submittedName>
</protein>
<reference evidence="3 4" key="1">
    <citation type="journal article" date="2016" name="Genome Announc.">
        <title>Complete Genome Sequences of Five Bacteriophages That Infect Rhodobacter capsulatus.</title>
        <authorList>
            <person name="Bollivar D.W."/>
            <person name="Bernardoni B."/>
            <person name="Bockman M.R."/>
            <person name="Miller B.M."/>
            <person name="Russell D.A."/>
            <person name="Delesalle V.A."/>
            <person name="Krukonis G.P."/>
            <person name="Hatfull G.F."/>
            <person name="Cross M.R."/>
            <person name="Szewczyk M.M."/>
            <person name="Eppurath A."/>
        </authorList>
    </citation>
    <scope>NUCLEOTIDE SEQUENCE [LARGE SCALE GENOMIC DNA]</scope>
</reference>
<proteinExistence type="predicted"/>
<evidence type="ECO:0000313" key="3">
    <source>
        <dbReference type="EMBL" id="AKU43027.1"/>
    </source>
</evidence>